<feature type="binding site" evidence="14">
    <location>
        <begin position="36"/>
        <end position="40"/>
    </location>
    <ligand>
        <name>GTP</name>
        <dbReference type="ChEBI" id="CHEBI:37565"/>
        <label>1</label>
    </ligand>
</feature>
<dbReference type="PANTHER" id="PTHR43185:SF1">
    <property type="entry name" value="FE(2+) TRANSPORTER FEOB"/>
    <property type="match status" value="1"/>
</dbReference>
<feature type="transmembrane region" description="Helical" evidence="16">
    <location>
        <begin position="709"/>
        <end position="732"/>
    </location>
</feature>
<dbReference type="Pfam" id="PF17910">
    <property type="entry name" value="FeoB_Cyto"/>
    <property type="match status" value="1"/>
</dbReference>
<keyword evidence="11 14" id="KW-0342">GTP-binding</keyword>
<dbReference type="GO" id="GO:0005525">
    <property type="term" value="F:GTP binding"/>
    <property type="evidence" value="ECO:0007669"/>
    <property type="project" value="UniProtKB-KW"/>
</dbReference>
<protein>
    <recommendedName>
        <fullName evidence="13 16">Ferrous iron transport protein B</fullName>
    </recommendedName>
</protein>
<feature type="binding site" evidence="14">
    <location>
        <begin position="149"/>
        <end position="151"/>
    </location>
    <ligand>
        <name>GTP</name>
        <dbReference type="ChEBI" id="CHEBI:37565"/>
        <label>1</label>
    </ligand>
</feature>
<dbReference type="AlphaFoldDB" id="A0A4R1KGL9"/>
<keyword evidence="6 16" id="KW-0812">Transmembrane</keyword>
<keyword evidence="12 16" id="KW-0472">Membrane</keyword>
<dbReference type="NCBIfam" id="TIGR00437">
    <property type="entry name" value="feoB"/>
    <property type="match status" value="1"/>
</dbReference>
<evidence type="ECO:0000256" key="3">
    <source>
        <dbReference type="ARBA" id="ARBA00022475"/>
    </source>
</evidence>
<dbReference type="CDD" id="cd01879">
    <property type="entry name" value="FeoB"/>
    <property type="match status" value="1"/>
</dbReference>
<comment type="function">
    <text evidence="16">Probable transporter of a GTP-driven Fe(2+) uptake system.</text>
</comment>
<gene>
    <name evidence="18" type="ORF">EV690_0007</name>
</gene>
<sequence>MSNELTLCVVGNPNCGKTTLFNRLTGGRQTVGNWPGVTVDKKVGTVKIDGKPATLVDLPGIYSLSPNDSSSEDERVARDYILSGEPQLVLNIIDAANMERNLYLTLQLIEMKVPLIVIVNMMDIAKKRRLILDLDQLSKNLGCPVLGLSATRNKGIKELLGDCSKMLKHPQIPTAEVAYPEPVTHSLKEIEKILEGENITNAHWHAVQYLEFSAISETISNQASDSLNTQRSAIAKQFDDELDIYMADARYQTISEVVQSVIDRRGEVSQTATDKIDKVVLNRLWGIPIFLAIMYCMFLFTINIGSAFIDFFDILFGSVLVDGLGHLLTVIGFPQWLVVIVANGIGGGIQTVSTFIPVIGCLYLFLSFLEDSGYMARAAFVMDRFMRAIGLPGKAFVPLIVGFGCNVPAVMATRTMENKLDRIVTVMMAPFMSCGARLPVYVLFATAFFPHNGQNLVFSLYIIGIFAAVLTGFLLRRTALKGAISSFVMELPPYHIPTLTGVLIRTWERLKNFMLRAGKLIVIIVTVLSFLNSIGTDGSFGHEDSQSSVLSKIGQTITPVFHPMGMQQDNWPAAVGMFTGIFAKEAVVGTLNSLYSSLADQQNAATNTTDEPAQAPAVMDGVKDAFASIPANLSELGASLLDPLGIQVGDLSDKSAAAQNEEVDVSTIDMLSQLFSGTLGAYAYLLMVLLYIPCVAAIAAIWREVGTRWTIFAACWTTGLGYGLAVVVYQLGTFTQHPGYSVSSIGLVIIILGAFLAWITRSYKTISMNQAQHA</sequence>
<evidence type="ECO:0000256" key="5">
    <source>
        <dbReference type="ARBA" id="ARBA00022519"/>
    </source>
</evidence>
<evidence type="ECO:0000256" key="11">
    <source>
        <dbReference type="ARBA" id="ARBA00023134"/>
    </source>
</evidence>
<evidence type="ECO:0000256" key="12">
    <source>
        <dbReference type="ARBA" id="ARBA00023136"/>
    </source>
</evidence>
<feature type="binding site" evidence="15">
    <location>
        <position position="25"/>
    </location>
    <ligand>
        <name>Mg(2+)</name>
        <dbReference type="ChEBI" id="CHEBI:18420"/>
        <label>2</label>
    </ligand>
</feature>
<dbReference type="InterPro" id="IPR027417">
    <property type="entry name" value="P-loop_NTPase"/>
</dbReference>
<dbReference type="GO" id="GO:0015093">
    <property type="term" value="F:ferrous iron transmembrane transporter activity"/>
    <property type="evidence" value="ECO:0007669"/>
    <property type="project" value="UniProtKB-UniRule"/>
</dbReference>
<dbReference type="InterPro" id="IPR011640">
    <property type="entry name" value="Fe2_transport_prot_B_C"/>
</dbReference>
<dbReference type="Gene3D" id="3.40.50.300">
    <property type="entry name" value="P-loop containing nucleotide triphosphate hydrolases"/>
    <property type="match status" value="1"/>
</dbReference>
<evidence type="ECO:0000256" key="14">
    <source>
        <dbReference type="PIRSR" id="PIRSR603373-1"/>
    </source>
</evidence>
<evidence type="ECO:0000256" key="4">
    <source>
        <dbReference type="ARBA" id="ARBA00022496"/>
    </source>
</evidence>
<accession>A0A4R1KGL9</accession>
<evidence type="ECO:0000256" key="9">
    <source>
        <dbReference type="ARBA" id="ARBA00023004"/>
    </source>
</evidence>
<keyword evidence="9 16" id="KW-0408">Iron</keyword>
<feature type="binding site" evidence="15">
    <location>
        <position position="26"/>
    </location>
    <ligand>
        <name>Mg(2+)</name>
        <dbReference type="ChEBI" id="CHEBI:18420"/>
        <label>2</label>
    </ligand>
</feature>
<evidence type="ECO:0000313" key="18">
    <source>
        <dbReference type="EMBL" id="TCK63895.1"/>
    </source>
</evidence>
<dbReference type="OrthoDB" id="9809127at2"/>
<keyword evidence="4 16" id="KW-0410">Iron transport</keyword>
<evidence type="ECO:0000256" key="10">
    <source>
        <dbReference type="ARBA" id="ARBA00023065"/>
    </source>
</evidence>
<dbReference type="SUPFAM" id="SSF52540">
    <property type="entry name" value="P-loop containing nucleoside triphosphate hydrolases"/>
    <property type="match status" value="1"/>
</dbReference>
<comment type="similarity">
    <text evidence="16">Belongs to the TRAFAC class TrmE-Era-EngA-EngB-Septin-like GTPase superfamily. FeoB GTPase (TC 9.A.8) family.</text>
</comment>
<feature type="transmembrane region" description="Helical" evidence="16">
    <location>
        <begin position="284"/>
        <end position="304"/>
    </location>
</feature>
<feature type="binding site" evidence="14">
    <location>
        <begin position="11"/>
        <end position="18"/>
    </location>
    <ligand>
        <name>GTP</name>
        <dbReference type="ChEBI" id="CHEBI:37565"/>
        <label>1</label>
    </ligand>
</feature>
<dbReference type="PRINTS" id="PR00326">
    <property type="entry name" value="GTP1OBG"/>
</dbReference>
<dbReference type="InterPro" id="IPR041069">
    <property type="entry name" value="FeoB_Cyto"/>
</dbReference>
<feature type="transmembrane region" description="Helical" evidence="16">
    <location>
        <begin position="456"/>
        <end position="475"/>
    </location>
</feature>
<dbReference type="PROSITE" id="PS51711">
    <property type="entry name" value="G_FEOB"/>
    <property type="match status" value="1"/>
</dbReference>
<dbReference type="InterPro" id="IPR006073">
    <property type="entry name" value="GTP-bd"/>
</dbReference>
<dbReference type="InterPro" id="IPR011642">
    <property type="entry name" value="Gate_dom"/>
</dbReference>
<dbReference type="InterPro" id="IPR050860">
    <property type="entry name" value="FeoB_GTPase"/>
</dbReference>
<keyword evidence="15" id="KW-0460">Magnesium</keyword>
<feature type="binding site" evidence="14">
    <location>
        <begin position="120"/>
        <end position="123"/>
    </location>
    <ligand>
        <name>GTP</name>
        <dbReference type="ChEBI" id="CHEBI:37565"/>
        <label>1</label>
    </ligand>
</feature>
<keyword evidence="2 16" id="KW-0813">Transport</keyword>
<keyword evidence="19" id="KW-1185">Reference proteome</keyword>
<feature type="transmembrane region" description="Helical" evidence="16">
    <location>
        <begin position="324"/>
        <end position="345"/>
    </location>
</feature>
<evidence type="ECO:0000256" key="16">
    <source>
        <dbReference type="RuleBase" id="RU362098"/>
    </source>
</evidence>
<feature type="transmembrane region" description="Helical" evidence="16">
    <location>
        <begin position="423"/>
        <end position="444"/>
    </location>
</feature>
<dbReference type="FunFam" id="3.40.50.300:FF:000426">
    <property type="entry name" value="Ferrous iron transport protein B"/>
    <property type="match status" value="1"/>
</dbReference>
<feature type="transmembrane region" description="Helical" evidence="16">
    <location>
        <begin position="389"/>
        <end position="411"/>
    </location>
</feature>
<dbReference type="InterPro" id="IPR003373">
    <property type="entry name" value="Fe2_transport_prot-B"/>
</dbReference>
<evidence type="ECO:0000259" key="17">
    <source>
        <dbReference type="PROSITE" id="PS51711"/>
    </source>
</evidence>
<feature type="transmembrane region" description="Helical" evidence="16">
    <location>
        <begin position="738"/>
        <end position="759"/>
    </location>
</feature>
<dbReference type="NCBIfam" id="TIGR00231">
    <property type="entry name" value="small_GTP"/>
    <property type="match status" value="1"/>
</dbReference>
<reference evidence="18 19" key="1">
    <citation type="submission" date="2019-03" db="EMBL/GenBank/DDBJ databases">
        <title>Genomic Encyclopedia of Type Strains, Phase IV (KMG-IV): sequencing the most valuable type-strain genomes for metagenomic binning, comparative biology and taxonomic classification.</title>
        <authorList>
            <person name="Goeker M."/>
        </authorList>
    </citation>
    <scope>NUCLEOTIDE SEQUENCE [LARGE SCALE GENOMIC DNA]</scope>
    <source>
        <strain evidence="18 19">DSM 18577</strain>
    </source>
</reference>
<evidence type="ECO:0000256" key="6">
    <source>
        <dbReference type="ARBA" id="ARBA00022692"/>
    </source>
</evidence>
<dbReference type="Pfam" id="PF02421">
    <property type="entry name" value="FeoB_N"/>
    <property type="match status" value="1"/>
</dbReference>
<keyword evidence="5" id="KW-0997">Cell inner membrane</keyword>
<proteinExistence type="inferred from homology"/>
<feature type="binding site" evidence="14">
    <location>
        <begin position="57"/>
        <end position="60"/>
    </location>
    <ligand>
        <name>GTP</name>
        <dbReference type="ChEBI" id="CHEBI:37565"/>
        <label>1</label>
    </ligand>
</feature>
<dbReference type="Proteomes" id="UP000295565">
    <property type="component" value="Unassembled WGS sequence"/>
</dbReference>
<dbReference type="NCBIfam" id="NF007105">
    <property type="entry name" value="PRK09554.1"/>
    <property type="match status" value="1"/>
</dbReference>
<dbReference type="RefSeq" id="WP_131910901.1">
    <property type="nucleotide sequence ID" value="NZ_OU594967.1"/>
</dbReference>
<dbReference type="EMBL" id="SMGD01000001">
    <property type="protein sequence ID" value="TCK63895.1"/>
    <property type="molecule type" value="Genomic_DNA"/>
</dbReference>
<dbReference type="Pfam" id="PF07670">
    <property type="entry name" value="Gate"/>
    <property type="match status" value="2"/>
</dbReference>
<evidence type="ECO:0000256" key="1">
    <source>
        <dbReference type="ARBA" id="ARBA00004429"/>
    </source>
</evidence>
<keyword evidence="10" id="KW-0406">Ion transport</keyword>
<dbReference type="InterPro" id="IPR005225">
    <property type="entry name" value="Small_GTP-bd"/>
</dbReference>
<dbReference type="GO" id="GO:0005886">
    <property type="term" value="C:plasma membrane"/>
    <property type="evidence" value="ECO:0007669"/>
    <property type="project" value="UniProtKB-SubCell"/>
</dbReference>
<keyword evidence="15" id="KW-0479">Metal-binding</keyword>
<keyword evidence="7 14" id="KW-0547">Nucleotide-binding</keyword>
<organism evidence="18 19">
    <name type="scientific">Celerinatantimonas diazotrophica</name>
    <dbReference type="NCBI Taxonomy" id="412034"/>
    <lineage>
        <taxon>Bacteria</taxon>
        <taxon>Pseudomonadati</taxon>
        <taxon>Pseudomonadota</taxon>
        <taxon>Gammaproteobacteria</taxon>
        <taxon>Celerinatantimonadaceae</taxon>
        <taxon>Celerinatantimonas</taxon>
    </lineage>
</organism>
<dbReference type="Gene3D" id="1.10.287.1770">
    <property type="match status" value="1"/>
</dbReference>
<comment type="subcellular location">
    <subcellularLocation>
        <location evidence="1 16">Cell inner membrane</location>
        <topology evidence="1 16">Multi-pass membrane protein</topology>
    </subcellularLocation>
</comment>
<feature type="transmembrane region" description="Helical" evidence="16">
    <location>
        <begin position="681"/>
        <end position="702"/>
    </location>
</feature>
<evidence type="ECO:0000256" key="15">
    <source>
        <dbReference type="PIRSR" id="PIRSR603373-2"/>
    </source>
</evidence>
<comment type="caution">
    <text evidence="18">The sequence shown here is derived from an EMBL/GenBank/DDBJ whole genome shotgun (WGS) entry which is preliminary data.</text>
</comment>
<dbReference type="PANTHER" id="PTHR43185">
    <property type="entry name" value="FERROUS IRON TRANSPORT PROTEIN B"/>
    <property type="match status" value="1"/>
</dbReference>
<keyword evidence="3" id="KW-1003">Cell membrane</keyword>
<evidence type="ECO:0000313" key="19">
    <source>
        <dbReference type="Proteomes" id="UP000295565"/>
    </source>
</evidence>
<evidence type="ECO:0000256" key="2">
    <source>
        <dbReference type="ARBA" id="ARBA00022448"/>
    </source>
</evidence>
<dbReference type="Pfam" id="PF07664">
    <property type="entry name" value="FeoB_C"/>
    <property type="match status" value="1"/>
</dbReference>
<dbReference type="GO" id="GO:0046872">
    <property type="term" value="F:metal ion binding"/>
    <property type="evidence" value="ECO:0007669"/>
    <property type="project" value="UniProtKB-KW"/>
</dbReference>
<name>A0A4R1KGL9_9GAMM</name>
<evidence type="ECO:0000256" key="8">
    <source>
        <dbReference type="ARBA" id="ARBA00022989"/>
    </source>
</evidence>
<dbReference type="InterPro" id="IPR030389">
    <property type="entry name" value="G_FEOB_dom"/>
</dbReference>
<feature type="domain" description="FeoB-type G" evidence="17">
    <location>
        <begin position="4"/>
        <end position="169"/>
    </location>
</feature>
<evidence type="ECO:0000256" key="13">
    <source>
        <dbReference type="NCBIfam" id="TIGR00437"/>
    </source>
</evidence>
<evidence type="ECO:0000256" key="7">
    <source>
        <dbReference type="ARBA" id="ARBA00022741"/>
    </source>
</evidence>
<feature type="binding site" evidence="15">
    <location>
        <position position="22"/>
    </location>
    <ligand>
        <name>Mg(2+)</name>
        <dbReference type="ChEBI" id="CHEBI:18420"/>
        <label>1</label>
    </ligand>
</feature>
<keyword evidence="8 16" id="KW-1133">Transmembrane helix</keyword>
<feature type="transmembrane region" description="Helical" evidence="16">
    <location>
        <begin position="352"/>
        <end position="369"/>
    </location>
</feature>